<evidence type="ECO:0000256" key="4">
    <source>
        <dbReference type="ARBA" id="ARBA00022840"/>
    </source>
</evidence>
<keyword evidence="7" id="KW-1185">Reference proteome</keyword>
<evidence type="ECO:0000256" key="3">
    <source>
        <dbReference type="ARBA" id="ARBA00022806"/>
    </source>
</evidence>
<dbReference type="PANTHER" id="PTHR47961">
    <property type="entry name" value="DNA POLYMERASE THETA, PUTATIVE (AFU_ORTHOLOGUE AFUA_1G05260)-RELATED"/>
    <property type="match status" value="1"/>
</dbReference>
<dbReference type="GO" id="GO:0005524">
    <property type="term" value="F:ATP binding"/>
    <property type="evidence" value="ECO:0007669"/>
    <property type="project" value="UniProtKB-KW"/>
</dbReference>
<protein>
    <submittedName>
        <fullName evidence="6">DEAD/DEAH box helicase</fullName>
    </submittedName>
</protein>
<evidence type="ECO:0000313" key="6">
    <source>
        <dbReference type="EMBL" id="RSK41105.1"/>
    </source>
</evidence>
<dbReference type="OrthoDB" id="9815222at2"/>
<feature type="domain" description="Helicase ATP-binding" evidence="5">
    <location>
        <begin position="137"/>
        <end position="279"/>
    </location>
</feature>
<comment type="caution">
    <text evidence="6">The sequence shown here is derived from an EMBL/GenBank/DDBJ whole genome shotgun (WGS) entry which is preliminary data.</text>
</comment>
<keyword evidence="3 6" id="KW-0347">Helicase</keyword>
<dbReference type="PROSITE" id="PS51192">
    <property type="entry name" value="HELICASE_ATP_BIND_1"/>
    <property type="match status" value="1"/>
</dbReference>
<dbReference type="InterPro" id="IPR011545">
    <property type="entry name" value="DEAD/DEAH_box_helicase_dom"/>
</dbReference>
<gene>
    <name evidence="6" type="ORF">EI293_16895</name>
</gene>
<evidence type="ECO:0000256" key="2">
    <source>
        <dbReference type="ARBA" id="ARBA00022801"/>
    </source>
</evidence>
<dbReference type="Pfam" id="PF00270">
    <property type="entry name" value="DEAD"/>
    <property type="match status" value="1"/>
</dbReference>
<dbReference type="InterPro" id="IPR014001">
    <property type="entry name" value="Helicase_ATP-bd"/>
</dbReference>
<dbReference type="Proteomes" id="UP000270291">
    <property type="component" value="Unassembled WGS sequence"/>
</dbReference>
<dbReference type="GO" id="GO:0016787">
    <property type="term" value="F:hydrolase activity"/>
    <property type="evidence" value="ECO:0007669"/>
    <property type="project" value="UniProtKB-KW"/>
</dbReference>
<dbReference type="RefSeq" id="WP_125439728.1">
    <property type="nucleotide sequence ID" value="NZ_RWIU01000006.1"/>
</dbReference>
<keyword evidence="2" id="KW-0378">Hydrolase</keyword>
<evidence type="ECO:0000259" key="5">
    <source>
        <dbReference type="PROSITE" id="PS51192"/>
    </source>
</evidence>
<dbReference type="SMART" id="SM00487">
    <property type="entry name" value="DEXDc"/>
    <property type="match status" value="1"/>
</dbReference>
<keyword evidence="4" id="KW-0067">ATP-binding</keyword>
<dbReference type="GO" id="GO:0003676">
    <property type="term" value="F:nucleic acid binding"/>
    <property type="evidence" value="ECO:0007669"/>
    <property type="project" value="InterPro"/>
</dbReference>
<dbReference type="InterPro" id="IPR050474">
    <property type="entry name" value="Hel308_SKI2-like"/>
</dbReference>
<reference evidence="6 7" key="1">
    <citation type="submission" date="2018-12" db="EMBL/GenBank/DDBJ databases">
        <authorList>
            <person name="Feng G."/>
            <person name="Zhu H."/>
        </authorList>
    </citation>
    <scope>NUCLEOTIDE SEQUENCE [LARGE SCALE GENOMIC DNA]</scope>
    <source>
        <strain evidence="6 7">LMG 26000</strain>
    </source>
</reference>
<dbReference type="Gene3D" id="3.40.50.300">
    <property type="entry name" value="P-loop containing nucleotide triphosphate hydrolases"/>
    <property type="match status" value="2"/>
</dbReference>
<dbReference type="PANTHER" id="PTHR47961:SF6">
    <property type="entry name" value="DNA-DIRECTED DNA POLYMERASE"/>
    <property type="match status" value="1"/>
</dbReference>
<keyword evidence="1" id="KW-0547">Nucleotide-binding</keyword>
<organism evidence="6 7">
    <name type="scientific">Hymenobacter perfusus</name>
    <dbReference type="NCBI Taxonomy" id="1236770"/>
    <lineage>
        <taxon>Bacteria</taxon>
        <taxon>Pseudomonadati</taxon>
        <taxon>Bacteroidota</taxon>
        <taxon>Cytophagia</taxon>
        <taxon>Cytophagales</taxon>
        <taxon>Hymenobacteraceae</taxon>
        <taxon>Hymenobacter</taxon>
    </lineage>
</organism>
<dbReference type="EMBL" id="RWIU01000006">
    <property type="protein sequence ID" value="RSK41105.1"/>
    <property type="molecule type" value="Genomic_DNA"/>
</dbReference>
<proteinExistence type="predicted"/>
<dbReference type="GO" id="GO:0004386">
    <property type="term" value="F:helicase activity"/>
    <property type="evidence" value="ECO:0007669"/>
    <property type="project" value="UniProtKB-KW"/>
</dbReference>
<sequence>MDTNSLNIARIRRNISNTIFETAYNKLISNQIEQLINNEKKLLLKSAIIFLNTLDESLEKLGYRIILSYCNQSNDYKPLYDVALNKGYIPVAKYIELNFLKTDRSDNSFFNTLLSSYKENYSRNGVYLSEGQQELVDFVDSTEGDFVLVAPTSYGKSEIIIDKVKKNKSKKVCVIVPTKSLLAQTKRRIINNNLHNEINKIITHPDMYLDNQESFIAILTQERLLRLTQKFPDFTLDLLLVDEAHNLLKGDDRAILLAQVLLITRKRNPNSIINFFSPFIANNHSLESPYSSKQLSYKKTEEFIKIEKYFSIDVQNNGHLELYDQFTNKFISITKFNKTSDLEFVNTYKATKNIVYINKPRDIENFSIKASQIEPYNVLNKFINELIASITEYVHPEYYLIDCIKNGVVYHHGSVPDIIRLYIESAFSQQQHFDFIVTNSTLLEGVNIPADKLFILSPKIGNRYFTKSELKNLAGRICRFSEIFNTSTGSLQRLEPSIYFIKGQYVSSKANINGFIERSLRSDLIISDKIDNVLLKELDDIEDYDEKSKAAESLEYLENIEPNTVKSDSIFYAQSTIAQLCYKNNVHDFDIKKNEESLKKNLAENLLFDINTSSYLVRAITLLFTKDIDLLDDNFKRMTSPSVQRYYTILLQWKADALSFSQMVVYLANYWILSDNALIYVGNKWGDINHEQKQGSRGYINLTQKTYKQIINLAIVRVKEEFDYIDNTLVKYIEIIKELGLVENNFYNQIKYGTDNQTIICFIRNGFTMELAQTLIKEVYQDYLTIDLSNDTVIINSDITQAMIENGENRILIFEVRYHIK</sequence>
<dbReference type="SUPFAM" id="SSF52540">
    <property type="entry name" value="P-loop containing nucleoside triphosphate hydrolases"/>
    <property type="match status" value="1"/>
</dbReference>
<accession>A0A428K3U9</accession>
<dbReference type="InterPro" id="IPR027417">
    <property type="entry name" value="P-loop_NTPase"/>
</dbReference>
<evidence type="ECO:0000313" key="7">
    <source>
        <dbReference type="Proteomes" id="UP000270291"/>
    </source>
</evidence>
<name>A0A428K3U9_9BACT</name>
<evidence type="ECO:0000256" key="1">
    <source>
        <dbReference type="ARBA" id="ARBA00022741"/>
    </source>
</evidence>
<dbReference type="AlphaFoldDB" id="A0A428K3U9"/>